<keyword evidence="2" id="KW-0812">Transmembrane</keyword>
<keyword evidence="4" id="KW-1185">Reference proteome</keyword>
<evidence type="ECO:0000256" key="1">
    <source>
        <dbReference type="SAM" id="MobiDB-lite"/>
    </source>
</evidence>
<dbReference type="Proteomes" id="UP000199387">
    <property type="component" value="Unassembled WGS sequence"/>
</dbReference>
<dbReference type="EMBL" id="FMZA01000005">
    <property type="protein sequence ID" value="SDC24971.1"/>
    <property type="molecule type" value="Genomic_DNA"/>
</dbReference>
<evidence type="ECO:0000256" key="2">
    <source>
        <dbReference type="SAM" id="Phobius"/>
    </source>
</evidence>
<dbReference type="AlphaFoldDB" id="A0A1G6K281"/>
<name>A0A1G6K281_9BACL</name>
<feature type="transmembrane region" description="Helical" evidence="2">
    <location>
        <begin position="12"/>
        <end position="32"/>
    </location>
</feature>
<proteinExistence type="predicted"/>
<sequence length="70" mass="8099">MSDWEPQVVFALWIVTGLLLSVSGALLLEKWIQRLANRKRRNGFTVIHVGKDKSRQPLSADRQTRKPEQE</sequence>
<keyword evidence="2" id="KW-0472">Membrane</keyword>
<evidence type="ECO:0000313" key="3">
    <source>
        <dbReference type="EMBL" id="SDC24971.1"/>
    </source>
</evidence>
<keyword evidence="2" id="KW-1133">Transmembrane helix</keyword>
<feature type="region of interest" description="Disordered" evidence="1">
    <location>
        <begin position="46"/>
        <end position="70"/>
    </location>
</feature>
<dbReference type="RefSeq" id="WP_091567142.1">
    <property type="nucleotide sequence ID" value="NZ_FMZA01000005.1"/>
</dbReference>
<accession>A0A1G6K281</accession>
<evidence type="ECO:0000313" key="4">
    <source>
        <dbReference type="Proteomes" id="UP000199387"/>
    </source>
</evidence>
<gene>
    <name evidence="3" type="ORF">SAMN04488112_10529</name>
</gene>
<protein>
    <submittedName>
        <fullName evidence="3">Uncharacterized protein</fullName>
    </submittedName>
</protein>
<reference evidence="3 4" key="1">
    <citation type="submission" date="2016-10" db="EMBL/GenBank/DDBJ databases">
        <authorList>
            <person name="de Groot N.N."/>
        </authorList>
    </citation>
    <scope>NUCLEOTIDE SEQUENCE [LARGE SCALE GENOMIC DNA]</scope>
    <source>
        <strain evidence="3 4">DSM 45514</strain>
    </source>
</reference>
<organism evidence="3 4">
    <name type="scientific">Melghirimyces thermohalophilus</name>
    <dbReference type="NCBI Taxonomy" id="1236220"/>
    <lineage>
        <taxon>Bacteria</taxon>
        <taxon>Bacillati</taxon>
        <taxon>Bacillota</taxon>
        <taxon>Bacilli</taxon>
        <taxon>Bacillales</taxon>
        <taxon>Thermoactinomycetaceae</taxon>
        <taxon>Melghirimyces</taxon>
    </lineage>
</organism>